<organism evidence="2 3">
    <name type="scientific">Trichogramma kaykai</name>
    <dbReference type="NCBI Taxonomy" id="54128"/>
    <lineage>
        <taxon>Eukaryota</taxon>
        <taxon>Metazoa</taxon>
        <taxon>Ecdysozoa</taxon>
        <taxon>Arthropoda</taxon>
        <taxon>Hexapoda</taxon>
        <taxon>Insecta</taxon>
        <taxon>Pterygota</taxon>
        <taxon>Neoptera</taxon>
        <taxon>Endopterygota</taxon>
        <taxon>Hymenoptera</taxon>
        <taxon>Apocrita</taxon>
        <taxon>Proctotrupomorpha</taxon>
        <taxon>Chalcidoidea</taxon>
        <taxon>Trichogrammatidae</taxon>
        <taxon>Trichogramma</taxon>
    </lineage>
</organism>
<keyword evidence="3" id="KW-1185">Reference proteome</keyword>
<sequence length="166" mass="19501">MRGKPWIRISFQTRQQKAAITGQKRIHGALARQFQATILRGLYFIQEHMLSKSDENHKGELDEIAVEFECQDMKLNVDLLALFHAVRTINSTCAAAAAQIPFYNARADDIIPSRSAATQCIYRSRRRTYYIRMCMWRLDAIRKIKRKKRKQQQKNQARVRVNDFLE</sequence>
<dbReference type="EMBL" id="JBJJXI010000125">
    <property type="protein sequence ID" value="KAL3388862.1"/>
    <property type="molecule type" value="Genomic_DNA"/>
</dbReference>
<dbReference type="Proteomes" id="UP001627154">
    <property type="component" value="Unassembled WGS sequence"/>
</dbReference>
<protein>
    <submittedName>
        <fullName evidence="2">Uncharacterized protein</fullName>
    </submittedName>
</protein>
<evidence type="ECO:0000313" key="3">
    <source>
        <dbReference type="Proteomes" id="UP001627154"/>
    </source>
</evidence>
<name>A0ABD2W7J5_9HYME</name>
<evidence type="ECO:0000256" key="1">
    <source>
        <dbReference type="SAM" id="MobiDB-lite"/>
    </source>
</evidence>
<gene>
    <name evidence="2" type="ORF">TKK_016045</name>
</gene>
<reference evidence="2 3" key="1">
    <citation type="journal article" date="2024" name="bioRxiv">
        <title>A reference genome for Trichogramma kaykai: A tiny desert-dwelling parasitoid wasp with competing sex-ratio distorters.</title>
        <authorList>
            <person name="Culotta J."/>
            <person name="Lindsey A.R."/>
        </authorList>
    </citation>
    <scope>NUCLEOTIDE SEQUENCE [LARGE SCALE GENOMIC DNA]</scope>
    <source>
        <strain evidence="2 3">KSX58</strain>
    </source>
</reference>
<proteinExistence type="predicted"/>
<feature type="region of interest" description="Disordered" evidence="1">
    <location>
        <begin position="147"/>
        <end position="166"/>
    </location>
</feature>
<comment type="caution">
    <text evidence="2">The sequence shown here is derived from an EMBL/GenBank/DDBJ whole genome shotgun (WGS) entry which is preliminary data.</text>
</comment>
<accession>A0ABD2W7J5</accession>
<evidence type="ECO:0000313" key="2">
    <source>
        <dbReference type="EMBL" id="KAL3388862.1"/>
    </source>
</evidence>
<dbReference type="AlphaFoldDB" id="A0ABD2W7J5"/>